<proteinExistence type="predicted"/>
<reference evidence="1 2" key="1">
    <citation type="journal article" date="2015" name="Genome Announc.">
        <title>Complete Genome Sequence of Phytopathogenic Pectobacterium atrosepticum Bacteriophage Peat1.</title>
        <authorList>
            <person name="Kalischuk M."/>
            <person name="Hachey J."/>
            <person name="Kawchuk L."/>
        </authorList>
    </citation>
    <scope>NUCLEOTIDE SEQUENCE [LARGE SCALE GENOMIC DNA]</scope>
</reference>
<dbReference type="SMR" id="A0A0H3YEH4"/>
<dbReference type="KEGG" id="vg:26795839"/>
<dbReference type="GeneID" id="26795839"/>
<sequence length="62" mass="6331">MAITTGTTEAQALNMTMRDAVLKVAPGVQQLVQNSSQLTAAEIAIIQTNITALKAAFTAAGA</sequence>
<accession>A0A0H3YEH4</accession>
<keyword evidence="2" id="KW-1185">Reference proteome</keyword>
<organism evidence="1 2">
    <name type="scientific">Pectobacterium phage Peat1</name>
    <dbReference type="NCBI Taxonomy" id="1654601"/>
    <lineage>
        <taxon>Viruses</taxon>
        <taxon>Duplodnaviria</taxon>
        <taxon>Heunggongvirae</taxon>
        <taxon>Uroviricota</taxon>
        <taxon>Caudoviricetes</taxon>
        <taxon>Autographivirales</taxon>
        <taxon>Autoscriptoviridae</taxon>
        <taxon>Corkvirinae</taxon>
        <taxon>Phimunavirus</taxon>
        <taxon>Phimunavirus peat1</taxon>
    </lineage>
</organism>
<evidence type="ECO:0000313" key="1">
    <source>
        <dbReference type="EMBL" id="AKN21209.1"/>
    </source>
</evidence>
<dbReference type="Proteomes" id="UP000203782">
    <property type="component" value="Segment"/>
</dbReference>
<name>A0A0H3YEH4_9CAUD</name>
<protein>
    <submittedName>
        <fullName evidence="1">Phage-related protein</fullName>
    </submittedName>
</protein>
<dbReference type="RefSeq" id="YP_009224683.1">
    <property type="nucleotide sequence ID" value="NC_029081.1"/>
</dbReference>
<evidence type="ECO:0000313" key="2">
    <source>
        <dbReference type="Proteomes" id="UP000203782"/>
    </source>
</evidence>
<dbReference type="EMBL" id="KR604693">
    <property type="protein sequence ID" value="AKN21209.1"/>
    <property type="molecule type" value="Genomic_DNA"/>
</dbReference>
<dbReference type="OrthoDB" id="26808at10239"/>